<organism evidence="3 4">
    <name type="scientific">Pythium oligandrum</name>
    <name type="common">Mycoparasitic fungus</name>
    <dbReference type="NCBI Taxonomy" id="41045"/>
    <lineage>
        <taxon>Eukaryota</taxon>
        <taxon>Sar</taxon>
        <taxon>Stramenopiles</taxon>
        <taxon>Oomycota</taxon>
        <taxon>Peronosporomycetes</taxon>
        <taxon>Pythiales</taxon>
        <taxon>Pythiaceae</taxon>
        <taxon>Pythium</taxon>
    </lineage>
</organism>
<dbReference type="Proteomes" id="UP000794436">
    <property type="component" value="Unassembled WGS sequence"/>
</dbReference>
<gene>
    <name evidence="3" type="ORF">Poli38472_012941</name>
</gene>
<reference evidence="3" key="1">
    <citation type="submission" date="2019-03" db="EMBL/GenBank/DDBJ databases">
        <title>Long read genome sequence of the mycoparasitic Pythium oligandrum ATCC 38472 isolated from sugarbeet rhizosphere.</title>
        <authorList>
            <person name="Gaulin E."/>
        </authorList>
    </citation>
    <scope>NUCLEOTIDE SEQUENCE</scope>
    <source>
        <strain evidence="3">ATCC 38472_TT</strain>
    </source>
</reference>
<dbReference type="OrthoDB" id="58047at2759"/>
<evidence type="ECO:0000313" key="4">
    <source>
        <dbReference type="Proteomes" id="UP000794436"/>
    </source>
</evidence>
<protein>
    <recommendedName>
        <fullName evidence="2">ParB-like N-terminal domain-containing protein</fullName>
    </recommendedName>
</protein>
<comment type="caution">
    <text evidence="3">The sequence shown here is derived from an EMBL/GenBank/DDBJ whole genome shotgun (WGS) entry which is preliminary data.</text>
</comment>
<evidence type="ECO:0000259" key="2">
    <source>
        <dbReference type="SMART" id="SM00470"/>
    </source>
</evidence>
<dbReference type="Gene3D" id="3.90.1530.10">
    <property type="entry name" value="Conserved hypothetical protein from pyrococcus furiosus pfu- 392566-001, ParB domain"/>
    <property type="match status" value="2"/>
</dbReference>
<feature type="domain" description="ParB-like N-terminal" evidence="2">
    <location>
        <begin position="186"/>
        <end position="270"/>
    </location>
</feature>
<name>A0A8K1FKL5_PYTOL</name>
<dbReference type="SMART" id="SM00470">
    <property type="entry name" value="ParB"/>
    <property type="match status" value="2"/>
</dbReference>
<dbReference type="AlphaFoldDB" id="A0A8K1FKL5"/>
<dbReference type="FunFam" id="3.90.1530.10:FF:000008">
    <property type="entry name" value="12-oxophytodienoate reductase 3"/>
    <property type="match status" value="2"/>
</dbReference>
<evidence type="ECO:0000313" key="3">
    <source>
        <dbReference type="EMBL" id="TMW64319.1"/>
    </source>
</evidence>
<accession>A0A8K1FKL5</accession>
<evidence type="ECO:0000256" key="1">
    <source>
        <dbReference type="SAM" id="MobiDB-lite"/>
    </source>
</evidence>
<feature type="region of interest" description="Disordered" evidence="1">
    <location>
        <begin position="1"/>
        <end position="74"/>
    </location>
</feature>
<dbReference type="SUPFAM" id="SSF110849">
    <property type="entry name" value="ParB/Sulfiredoxin"/>
    <property type="match status" value="2"/>
</dbReference>
<dbReference type="CDD" id="cd16400">
    <property type="entry name" value="ParB_Srx_like_nuclease"/>
    <property type="match status" value="1"/>
</dbReference>
<feature type="compositionally biased region" description="Polar residues" evidence="1">
    <location>
        <begin position="37"/>
        <end position="46"/>
    </location>
</feature>
<dbReference type="InterPro" id="IPR036086">
    <property type="entry name" value="ParB/Sulfiredoxin_sf"/>
</dbReference>
<keyword evidence="4" id="KW-1185">Reference proteome</keyword>
<proteinExistence type="predicted"/>
<dbReference type="InterPro" id="IPR003115">
    <property type="entry name" value="ParB_N"/>
</dbReference>
<feature type="domain" description="ParB-like N-terminal" evidence="2">
    <location>
        <begin position="469"/>
        <end position="553"/>
    </location>
</feature>
<dbReference type="EMBL" id="SPLM01000040">
    <property type="protein sequence ID" value="TMW64319.1"/>
    <property type="molecule type" value="Genomic_DNA"/>
</dbReference>
<sequence length="607" mass="69006">MAPNLRLADNATTENNAKTGVMENSPAQQPRRASLSGIRQPTPSQSIKEEETPVIDGESSQDEEEAQSVPRRRKRDVVRQISLRLYLKGKDIAGDVLRNVRGEGVEEEETTLSRTTRRPLWMPKTQDDSVLIRGTPMETLTARAQEKDHHDVDAFFSSRVTDPTSYFYRFHFDDYRHLTPQKAEVQLVDINWLKPHEQIVSAERVSGLKKATINWDAYTEPLLVDIKSGAILDGHHRYNVGLQLRLKQLPAVLVDYLGDDTITVDVWPECGRTKLTKEEVIKMSLSPNVFPPKTSRHRFTESLPPISIPLSVLRQNPTPINDLTLSIPMNPKKATNEAADDNETSKLNRVRDVSINLISTAQTLATTVTKSLFRNRLRKIDNTNRETTQLDMIKRPPMDSSDFFTAIRENDPTSSFCRQKAATFEDLLSSDASRRKSFYLTRIWDPTSYFYKYNFDAQPERHPKKIAVKLVSIKWLKAHEQVVSWERVDGLRRATVKWDAYLEPLLVDVVSGAILDGHHRYHVGKQLGLECVPCVLVDYLGDDTITVDVWPNCGRDSLTKQEVIDMSLSNDVFPPKTSRHTFSDDLPPISVPLARLRVAIAENYADL</sequence>